<reference evidence="3" key="1">
    <citation type="journal article" date="2017" name="Cell">
        <title>Insights into land plant evolution garnered from the Marchantia polymorpha genome.</title>
        <authorList>
            <person name="Bowman J.L."/>
            <person name="Kohchi T."/>
            <person name="Yamato K.T."/>
            <person name="Jenkins J."/>
            <person name="Shu S."/>
            <person name="Ishizaki K."/>
            <person name="Yamaoka S."/>
            <person name="Nishihama R."/>
            <person name="Nakamura Y."/>
            <person name="Berger F."/>
            <person name="Adam C."/>
            <person name="Aki S.S."/>
            <person name="Althoff F."/>
            <person name="Araki T."/>
            <person name="Arteaga-Vazquez M.A."/>
            <person name="Balasubrmanian S."/>
            <person name="Barry K."/>
            <person name="Bauer D."/>
            <person name="Boehm C.R."/>
            <person name="Briginshaw L."/>
            <person name="Caballero-Perez J."/>
            <person name="Catarino B."/>
            <person name="Chen F."/>
            <person name="Chiyoda S."/>
            <person name="Chovatia M."/>
            <person name="Davies K.M."/>
            <person name="Delmans M."/>
            <person name="Demura T."/>
            <person name="Dierschke T."/>
            <person name="Dolan L."/>
            <person name="Dorantes-Acosta A.E."/>
            <person name="Eklund D.M."/>
            <person name="Florent S.N."/>
            <person name="Flores-Sandoval E."/>
            <person name="Fujiyama A."/>
            <person name="Fukuzawa H."/>
            <person name="Galik B."/>
            <person name="Grimanelli D."/>
            <person name="Grimwood J."/>
            <person name="Grossniklaus U."/>
            <person name="Hamada T."/>
            <person name="Haseloff J."/>
            <person name="Hetherington A.J."/>
            <person name="Higo A."/>
            <person name="Hirakawa Y."/>
            <person name="Hundley H.N."/>
            <person name="Ikeda Y."/>
            <person name="Inoue K."/>
            <person name="Inoue S.I."/>
            <person name="Ishida S."/>
            <person name="Jia Q."/>
            <person name="Kakita M."/>
            <person name="Kanazawa T."/>
            <person name="Kawai Y."/>
            <person name="Kawashima T."/>
            <person name="Kennedy M."/>
            <person name="Kinose K."/>
            <person name="Kinoshita T."/>
            <person name="Kohara Y."/>
            <person name="Koide E."/>
            <person name="Komatsu K."/>
            <person name="Kopischke S."/>
            <person name="Kubo M."/>
            <person name="Kyozuka J."/>
            <person name="Lagercrantz U."/>
            <person name="Lin S.S."/>
            <person name="Lindquist E."/>
            <person name="Lipzen A.M."/>
            <person name="Lu C.W."/>
            <person name="De Luna E."/>
            <person name="Martienssen R.A."/>
            <person name="Minamino N."/>
            <person name="Mizutani M."/>
            <person name="Mizutani M."/>
            <person name="Mochizuki N."/>
            <person name="Monte I."/>
            <person name="Mosher R."/>
            <person name="Nagasaki H."/>
            <person name="Nakagami H."/>
            <person name="Naramoto S."/>
            <person name="Nishitani K."/>
            <person name="Ohtani M."/>
            <person name="Okamoto T."/>
            <person name="Okumura M."/>
            <person name="Phillips J."/>
            <person name="Pollak B."/>
            <person name="Reinders A."/>
            <person name="Rovekamp M."/>
            <person name="Sano R."/>
            <person name="Sawa S."/>
            <person name="Schmid M.W."/>
            <person name="Shirakawa M."/>
            <person name="Solano R."/>
            <person name="Spunde A."/>
            <person name="Suetsugu N."/>
            <person name="Sugano S."/>
            <person name="Sugiyama A."/>
            <person name="Sun R."/>
            <person name="Suzuki Y."/>
            <person name="Takenaka M."/>
            <person name="Takezawa D."/>
            <person name="Tomogane H."/>
            <person name="Tsuzuki M."/>
            <person name="Ueda T."/>
            <person name="Umeda M."/>
            <person name="Ward J.M."/>
            <person name="Watanabe Y."/>
            <person name="Yazaki K."/>
            <person name="Yokoyama R."/>
            <person name="Yoshitake Y."/>
            <person name="Yotsui I."/>
            <person name="Zachgo S."/>
            <person name="Schmutz J."/>
        </authorList>
    </citation>
    <scope>NUCLEOTIDE SEQUENCE [LARGE SCALE GENOMIC DNA]</scope>
    <source>
        <strain evidence="3">Tak-1</strain>
    </source>
</reference>
<name>A0A2R6WP77_MARPO</name>
<feature type="region of interest" description="Disordered" evidence="1">
    <location>
        <begin position="73"/>
        <end position="96"/>
    </location>
</feature>
<evidence type="ECO:0000256" key="1">
    <source>
        <dbReference type="SAM" id="MobiDB-lite"/>
    </source>
</evidence>
<keyword evidence="3" id="KW-1185">Reference proteome</keyword>
<feature type="compositionally biased region" description="Basic and acidic residues" evidence="1">
    <location>
        <begin position="9"/>
        <end position="29"/>
    </location>
</feature>
<proteinExistence type="predicted"/>
<gene>
    <name evidence="2" type="ORF">MARPO_0070s0099</name>
</gene>
<feature type="region of interest" description="Disordered" evidence="1">
    <location>
        <begin position="1"/>
        <end position="48"/>
    </location>
</feature>
<dbReference type="OrthoDB" id="10297970at2759"/>
<protein>
    <submittedName>
        <fullName evidence="2">Uncharacterized protein</fullName>
    </submittedName>
</protein>
<evidence type="ECO:0000313" key="3">
    <source>
        <dbReference type="Proteomes" id="UP000244005"/>
    </source>
</evidence>
<dbReference type="Gramene" id="Mp4g13820.1">
    <property type="protein sequence ID" value="Mp4g13820.1.cds"/>
    <property type="gene ID" value="Mp4g13820"/>
</dbReference>
<dbReference type="Proteomes" id="UP000244005">
    <property type="component" value="Unassembled WGS sequence"/>
</dbReference>
<organism evidence="2 3">
    <name type="scientific">Marchantia polymorpha</name>
    <name type="common">Common liverwort</name>
    <name type="synonym">Marchantia aquatica</name>
    <dbReference type="NCBI Taxonomy" id="3197"/>
    <lineage>
        <taxon>Eukaryota</taxon>
        <taxon>Viridiplantae</taxon>
        <taxon>Streptophyta</taxon>
        <taxon>Embryophyta</taxon>
        <taxon>Marchantiophyta</taxon>
        <taxon>Marchantiopsida</taxon>
        <taxon>Marchantiidae</taxon>
        <taxon>Marchantiales</taxon>
        <taxon>Marchantiaceae</taxon>
        <taxon>Marchantia</taxon>
    </lineage>
</organism>
<dbReference type="EMBL" id="KZ772742">
    <property type="protein sequence ID" value="PTQ35644.1"/>
    <property type="molecule type" value="Genomic_DNA"/>
</dbReference>
<sequence>MAQQGIESGGDRPEPRMEDRESASAKHMEQLGAARARNENEASKPMIQKIQDTTSSIKDYVADKMDSASAAMKTSFSTGNESIAERSRDSVQGVCN</sequence>
<evidence type="ECO:0000313" key="2">
    <source>
        <dbReference type="EMBL" id="PTQ35644.1"/>
    </source>
</evidence>
<accession>A0A2R6WP77</accession>
<dbReference type="AlphaFoldDB" id="A0A2R6WP77"/>